<dbReference type="PANTHER" id="PTHR15574">
    <property type="entry name" value="WD REPEAT DOMAIN-CONTAINING FAMILY"/>
    <property type="match status" value="1"/>
</dbReference>
<dbReference type="Proteomes" id="UP001148018">
    <property type="component" value="Unassembled WGS sequence"/>
</dbReference>
<keyword evidence="5" id="KW-1185">Reference proteome</keyword>
<dbReference type="PANTHER" id="PTHR15574:SF39">
    <property type="entry name" value="DDB1- AND CUL4-ASSOCIATED FACTOR 6"/>
    <property type="match status" value="1"/>
</dbReference>
<evidence type="ECO:0000313" key="4">
    <source>
        <dbReference type="EMBL" id="KAJ3584689.1"/>
    </source>
</evidence>
<dbReference type="EMBL" id="JANIIK010000119">
    <property type="protein sequence ID" value="KAJ3584689.1"/>
    <property type="molecule type" value="Genomic_DNA"/>
</dbReference>
<feature type="region of interest" description="Disordered" evidence="3">
    <location>
        <begin position="96"/>
        <end position="119"/>
    </location>
</feature>
<name>A0A9Q0D9E6_9TELE</name>
<dbReference type="InterPro" id="IPR045151">
    <property type="entry name" value="DCAF8"/>
</dbReference>
<evidence type="ECO:0000256" key="3">
    <source>
        <dbReference type="SAM" id="MobiDB-lite"/>
    </source>
</evidence>
<dbReference type="AlphaFoldDB" id="A0A9Q0D9E6"/>
<sequence length="119" mass="13287">MIPVSPHPYLTPMSPYLTPMSPVSPHPYEPLLATSGIDYNIKMWYPTEESPAFDSQLAQELICRNEVMLEETRNTITVPASFMLRMLASLNNAFRPGFLPPDPSEADRSEGSGAENEED</sequence>
<keyword evidence="1" id="KW-0853">WD repeat</keyword>
<dbReference type="GO" id="GO:0045944">
    <property type="term" value="P:positive regulation of transcription by RNA polymerase II"/>
    <property type="evidence" value="ECO:0007669"/>
    <property type="project" value="TreeGrafter"/>
</dbReference>
<keyword evidence="2" id="KW-0677">Repeat</keyword>
<protein>
    <submittedName>
        <fullName evidence="4">Uncharacterized protein</fullName>
    </submittedName>
</protein>
<gene>
    <name evidence="4" type="ORF">NHX12_015184</name>
</gene>
<dbReference type="GO" id="GO:0080008">
    <property type="term" value="C:Cul4-RING E3 ubiquitin ligase complex"/>
    <property type="evidence" value="ECO:0007669"/>
    <property type="project" value="TreeGrafter"/>
</dbReference>
<reference evidence="4" key="1">
    <citation type="submission" date="2022-07" db="EMBL/GenBank/DDBJ databases">
        <title>Chromosome-level genome of Muraenolepis orangiensis.</title>
        <authorList>
            <person name="Kim J."/>
        </authorList>
    </citation>
    <scope>NUCLEOTIDE SEQUENCE</scope>
    <source>
        <strain evidence="4">KU_S4_2022</strain>
        <tissue evidence="4">Muscle</tissue>
    </source>
</reference>
<accession>A0A9Q0D9E6</accession>
<evidence type="ECO:0000256" key="2">
    <source>
        <dbReference type="ARBA" id="ARBA00022737"/>
    </source>
</evidence>
<dbReference type="GO" id="GO:0005737">
    <property type="term" value="C:cytoplasm"/>
    <property type="evidence" value="ECO:0007669"/>
    <property type="project" value="TreeGrafter"/>
</dbReference>
<evidence type="ECO:0000313" key="5">
    <source>
        <dbReference type="Proteomes" id="UP001148018"/>
    </source>
</evidence>
<dbReference type="OrthoDB" id="4869960at2759"/>
<proteinExistence type="predicted"/>
<evidence type="ECO:0000256" key="1">
    <source>
        <dbReference type="ARBA" id="ARBA00022574"/>
    </source>
</evidence>
<organism evidence="4 5">
    <name type="scientific">Muraenolepis orangiensis</name>
    <name type="common">Patagonian moray cod</name>
    <dbReference type="NCBI Taxonomy" id="630683"/>
    <lineage>
        <taxon>Eukaryota</taxon>
        <taxon>Metazoa</taxon>
        <taxon>Chordata</taxon>
        <taxon>Craniata</taxon>
        <taxon>Vertebrata</taxon>
        <taxon>Euteleostomi</taxon>
        <taxon>Actinopterygii</taxon>
        <taxon>Neopterygii</taxon>
        <taxon>Teleostei</taxon>
        <taxon>Neoteleostei</taxon>
        <taxon>Acanthomorphata</taxon>
        <taxon>Zeiogadaria</taxon>
        <taxon>Gadariae</taxon>
        <taxon>Gadiformes</taxon>
        <taxon>Muraenolepidoidei</taxon>
        <taxon>Muraenolepididae</taxon>
        <taxon>Muraenolepis</taxon>
    </lineage>
</organism>
<comment type="caution">
    <text evidence="4">The sequence shown here is derived from an EMBL/GenBank/DDBJ whole genome shotgun (WGS) entry which is preliminary data.</text>
</comment>